<name>A0A059BT44_EUCGR</name>
<reference evidence="1" key="1">
    <citation type="submission" date="2013-07" db="EMBL/GenBank/DDBJ databases">
        <title>The genome of Eucalyptus grandis.</title>
        <authorList>
            <person name="Schmutz J."/>
            <person name="Hayes R."/>
            <person name="Myburg A."/>
            <person name="Tuskan G."/>
            <person name="Grattapaglia D."/>
            <person name="Rokhsar D.S."/>
        </authorList>
    </citation>
    <scope>NUCLEOTIDE SEQUENCE</scope>
    <source>
        <tissue evidence="1">Leaf extractions</tissue>
    </source>
</reference>
<dbReference type="AlphaFoldDB" id="A0A059BT44"/>
<dbReference type="EMBL" id="KK198758">
    <property type="protein sequence ID" value="KCW69144.1"/>
    <property type="molecule type" value="Genomic_DNA"/>
</dbReference>
<gene>
    <name evidence="1" type="ORF">EUGRSUZ_F02680</name>
</gene>
<sequence length="98" mass="10898">MLNRVEFHFYLVGLNNLVHTFSNELFFLFGQSNNHAASGLKSSKSINSEQLLSSYQCNLSSQPSGRRFISLTLSCNSPAILTSSAPRDLCLLDIQLED</sequence>
<evidence type="ECO:0000313" key="1">
    <source>
        <dbReference type="EMBL" id="KCW69144.1"/>
    </source>
</evidence>
<dbReference type="Gramene" id="KCW69144">
    <property type="protein sequence ID" value="KCW69144"/>
    <property type="gene ID" value="EUGRSUZ_F02680"/>
</dbReference>
<dbReference type="InParanoid" id="A0A059BT44"/>
<protein>
    <submittedName>
        <fullName evidence="1">Uncharacterized protein</fullName>
    </submittedName>
</protein>
<accession>A0A059BT44</accession>
<organism evidence="1">
    <name type="scientific">Eucalyptus grandis</name>
    <name type="common">Flooded gum</name>
    <dbReference type="NCBI Taxonomy" id="71139"/>
    <lineage>
        <taxon>Eukaryota</taxon>
        <taxon>Viridiplantae</taxon>
        <taxon>Streptophyta</taxon>
        <taxon>Embryophyta</taxon>
        <taxon>Tracheophyta</taxon>
        <taxon>Spermatophyta</taxon>
        <taxon>Magnoliopsida</taxon>
        <taxon>eudicotyledons</taxon>
        <taxon>Gunneridae</taxon>
        <taxon>Pentapetalae</taxon>
        <taxon>rosids</taxon>
        <taxon>malvids</taxon>
        <taxon>Myrtales</taxon>
        <taxon>Myrtaceae</taxon>
        <taxon>Myrtoideae</taxon>
        <taxon>Eucalypteae</taxon>
        <taxon>Eucalyptus</taxon>
    </lineage>
</organism>
<proteinExistence type="predicted"/>